<gene>
    <name evidence="1" type="ORF">PsorP6_000837</name>
</gene>
<dbReference type="EMBL" id="CM047580">
    <property type="protein sequence ID" value="KAI9920760.1"/>
    <property type="molecule type" value="Genomic_DNA"/>
</dbReference>
<keyword evidence="2" id="KW-1185">Reference proteome</keyword>
<comment type="caution">
    <text evidence="1">The sequence shown here is derived from an EMBL/GenBank/DDBJ whole genome shotgun (WGS) entry which is preliminary data.</text>
</comment>
<accession>A0ACC0WQ06</accession>
<dbReference type="Proteomes" id="UP001163321">
    <property type="component" value="Chromosome 1"/>
</dbReference>
<name>A0ACC0WQ06_9STRA</name>
<protein>
    <submittedName>
        <fullName evidence="1">Uncharacterized protein</fullName>
    </submittedName>
</protein>
<sequence length="660" mass="74571">MKRGMLMRSRVALVNCRHPSDGLRTLLSSLIPNEAADALDYSSSWRMFRPLASNVRHASSAPAPRRSRASRRNVIGDLEALVHETKRLGHKPQLSDDYLRRAGSVLQACTTREHYTAAIPLCKLLQRSSSTNGRAEMKCIRVYQKAGRNHEVIALVEKLMKQDVVLLNQALASALQACAALGQVEKAFHFFDAAVQRGASPNLNVYSALLAAAGVGTDPERVQTVMNQMEQAGFQMNNITFHSLMNVYARQGNVTKTLELFDLMQRKGIPAEEHTYAIIMNAHIWNEDLEGAKAVMEELKKASLQPNRVHYNIMLKGCGKVSDLSLAFQLYAEMKQRKIQPDLVTFITMMHAVYHAELWSIDEKKVKAALMGMGLMGAAFVPWIDYQAYMLPTLFCSTLVGSMGVAAYTNPDAVIRTLYPNTDEPRTDTIIKAFCRRLCEEVHCSRSMRLWQEMQAFKVAPDSRVYDILVRTCVRKRHPDLAYEALFQEKLPLVDKEGKFVLTFSTTLGLLQSLLAQQCFHMADTLYDAARNYGVFATVFSEKKHSYVYDMRSFFNEQVRSYVLIKLINELRAKVEASEGARGAPNVQFLVQHGYELLDRLDMDHPSLRRLFSMDDMARIGAASDATTSAQYYFRLAIPAERLQLYFESTRADAGNERRL</sequence>
<evidence type="ECO:0000313" key="2">
    <source>
        <dbReference type="Proteomes" id="UP001163321"/>
    </source>
</evidence>
<organism evidence="1 2">
    <name type="scientific">Peronosclerospora sorghi</name>
    <dbReference type="NCBI Taxonomy" id="230839"/>
    <lineage>
        <taxon>Eukaryota</taxon>
        <taxon>Sar</taxon>
        <taxon>Stramenopiles</taxon>
        <taxon>Oomycota</taxon>
        <taxon>Peronosporomycetes</taxon>
        <taxon>Peronosporales</taxon>
        <taxon>Peronosporaceae</taxon>
        <taxon>Peronosclerospora</taxon>
    </lineage>
</organism>
<reference evidence="1 2" key="1">
    <citation type="journal article" date="2022" name="bioRxiv">
        <title>The genome of the oomycete Peronosclerospora sorghi, a cosmopolitan pathogen of maize and sorghum, is inflated with dispersed pseudogenes.</title>
        <authorList>
            <person name="Fletcher K."/>
            <person name="Martin F."/>
            <person name="Isakeit T."/>
            <person name="Cavanaugh K."/>
            <person name="Magill C."/>
            <person name="Michelmore R."/>
        </authorList>
    </citation>
    <scope>NUCLEOTIDE SEQUENCE [LARGE SCALE GENOMIC DNA]</scope>
    <source>
        <strain evidence="1">P6</strain>
    </source>
</reference>
<evidence type="ECO:0000313" key="1">
    <source>
        <dbReference type="EMBL" id="KAI9920760.1"/>
    </source>
</evidence>
<proteinExistence type="predicted"/>